<reference evidence="1" key="1">
    <citation type="submission" date="2023-04" db="EMBL/GenBank/DDBJ databases">
        <title>Draft Genome sequencing of Naganishia species isolated from polar environments using Oxford Nanopore Technology.</title>
        <authorList>
            <person name="Leo P."/>
            <person name="Venkateswaran K."/>
        </authorList>
    </citation>
    <scope>NUCLEOTIDE SEQUENCE</scope>
    <source>
        <strain evidence="1">MNA-CCFEE 5423</strain>
    </source>
</reference>
<organism evidence="1 2">
    <name type="scientific">Naganishia friedmannii</name>
    <dbReference type="NCBI Taxonomy" id="89922"/>
    <lineage>
        <taxon>Eukaryota</taxon>
        <taxon>Fungi</taxon>
        <taxon>Dikarya</taxon>
        <taxon>Basidiomycota</taxon>
        <taxon>Agaricomycotina</taxon>
        <taxon>Tremellomycetes</taxon>
        <taxon>Filobasidiales</taxon>
        <taxon>Filobasidiaceae</taxon>
        <taxon>Naganishia</taxon>
    </lineage>
</organism>
<sequence>MSTPPRSFNPTSTETPIADGRLVPKGLSVAQTLEYSKEIQNLVLGETLHDSGVQSTTGNTTSISSAGNAAGSQMLQTTFDSLETCRHRNTLNRRSAANTELGFNGCRLTLSQPPVYGSSNELLAWSTSNQAIKDFKLAARLALTARRKAGKRDVMADGELNAKIKATYLKLCEAAPKTFMPIRLSVNMAEVPNGAAVMVVSIGTHLREGEGFVVRIEMGHRIDSDANKSAILDSIEEQIRKLASDKVEKIVWKNTHRRRGEYQYPAVQFYLDTYKELKTKLNDESDRLFHMWISKAGDAVKGAYQEGPLYPLVGDAPDES</sequence>
<dbReference type="Proteomes" id="UP001227268">
    <property type="component" value="Unassembled WGS sequence"/>
</dbReference>
<keyword evidence="2" id="KW-1185">Reference proteome</keyword>
<protein>
    <submittedName>
        <fullName evidence="1">Uncharacterized protein</fullName>
    </submittedName>
</protein>
<proteinExistence type="predicted"/>
<comment type="caution">
    <text evidence="1">The sequence shown here is derived from an EMBL/GenBank/DDBJ whole genome shotgun (WGS) entry which is preliminary data.</text>
</comment>
<name>A0ACC2V1P0_9TREE</name>
<gene>
    <name evidence="1" type="ORF">QFC21_006636</name>
</gene>
<evidence type="ECO:0000313" key="2">
    <source>
        <dbReference type="Proteomes" id="UP001227268"/>
    </source>
</evidence>
<accession>A0ACC2V1P0</accession>
<dbReference type="EMBL" id="JASBWT010000034">
    <property type="protein sequence ID" value="KAJ9092924.1"/>
    <property type="molecule type" value="Genomic_DNA"/>
</dbReference>
<evidence type="ECO:0000313" key="1">
    <source>
        <dbReference type="EMBL" id="KAJ9092924.1"/>
    </source>
</evidence>